<dbReference type="InterPro" id="IPR002048">
    <property type="entry name" value="EF_hand_dom"/>
</dbReference>
<feature type="chain" id="PRO_5015785617" description="EF-hand domain-containing protein" evidence="1">
    <location>
        <begin position="16"/>
        <end position="144"/>
    </location>
</feature>
<dbReference type="Proteomes" id="UP000245119">
    <property type="component" value="Linkage Group LG7"/>
</dbReference>
<dbReference type="EMBL" id="PZQS01000007">
    <property type="protein sequence ID" value="PVD27817.1"/>
    <property type="molecule type" value="Genomic_DNA"/>
</dbReference>
<keyword evidence="4" id="KW-1185">Reference proteome</keyword>
<dbReference type="Gene3D" id="1.10.238.10">
    <property type="entry name" value="EF-hand"/>
    <property type="match status" value="1"/>
</dbReference>
<accession>A0A2T7P311</accession>
<dbReference type="GO" id="GO:0005509">
    <property type="term" value="F:calcium ion binding"/>
    <property type="evidence" value="ECO:0007669"/>
    <property type="project" value="InterPro"/>
</dbReference>
<sequence>MKILLLFGLLAVAFGKRSSYYSYQPEDIREGFIEANLQQDGMLTRYDLLEIMRKIDVNGDGFLSYVEYKLPQASNFPRRILKGQFQYLDKLDGEIDGRTSFMAADRMINILDTNRDGVVKVDEFLQNIPHVLDQMTKEIDALAE</sequence>
<organism evidence="3 4">
    <name type="scientific">Pomacea canaliculata</name>
    <name type="common">Golden apple snail</name>
    <dbReference type="NCBI Taxonomy" id="400727"/>
    <lineage>
        <taxon>Eukaryota</taxon>
        <taxon>Metazoa</taxon>
        <taxon>Spiralia</taxon>
        <taxon>Lophotrochozoa</taxon>
        <taxon>Mollusca</taxon>
        <taxon>Gastropoda</taxon>
        <taxon>Caenogastropoda</taxon>
        <taxon>Architaenioglossa</taxon>
        <taxon>Ampullarioidea</taxon>
        <taxon>Ampullariidae</taxon>
        <taxon>Pomacea</taxon>
    </lineage>
</organism>
<name>A0A2T7P311_POMCA</name>
<feature type="signal peptide" evidence="1">
    <location>
        <begin position="1"/>
        <end position="15"/>
    </location>
</feature>
<gene>
    <name evidence="3" type="ORF">C0Q70_12991</name>
</gene>
<evidence type="ECO:0000256" key="1">
    <source>
        <dbReference type="SAM" id="SignalP"/>
    </source>
</evidence>
<protein>
    <recommendedName>
        <fullName evidence="2">EF-hand domain-containing protein</fullName>
    </recommendedName>
</protein>
<evidence type="ECO:0000313" key="4">
    <source>
        <dbReference type="Proteomes" id="UP000245119"/>
    </source>
</evidence>
<reference evidence="3 4" key="1">
    <citation type="submission" date="2018-04" db="EMBL/GenBank/DDBJ databases">
        <title>The genome of golden apple snail Pomacea canaliculata provides insight into stress tolerance and invasive adaptation.</title>
        <authorList>
            <person name="Liu C."/>
            <person name="Liu B."/>
            <person name="Ren Y."/>
            <person name="Zhang Y."/>
            <person name="Wang H."/>
            <person name="Li S."/>
            <person name="Jiang F."/>
            <person name="Yin L."/>
            <person name="Zhang G."/>
            <person name="Qian W."/>
            <person name="Fan W."/>
        </authorList>
    </citation>
    <scope>NUCLEOTIDE SEQUENCE [LARGE SCALE GENOMIC DNA]</scope>
    <source>
        <strain evidence="3">SZHN2017</strain>
        <tissue evidence="3">Muscle</tissue>
    </source>
</reference>
<dbReference type="InterPro" id="IPR011992">
    <property type="entry name" value="EF-hand-dom_pair"/>
</dbReference>
<evidence type="ECO:0000313" key="3">
    <source>
        <dbReference type="EMBL" id="PVD27817.1"/>
    </source>
</evidence>
<evidence type="ECO:0000259" key="2">
    <source>
        <dbReference type="Pfam" id="PF13202"/>
    </source>
</evidence>
<dbReference type="OrthoDB" id="26525at2759"/>
<keyword evidence="1" id="KW-0732">Signal</keyword>
<feature type="domain" description="EF-hand" evidence="2">
    <location>
        <begin position="107"/>
        <end position="125"/>
    </location>
</feature>
<comment type="caution">
    <text evidence="3">The sequence shown here is derived from an EMBL/GenBank/DDBJ whole genome shotgun (WGS) entry which is preliminary data.</text>
</comment>
<proteinExistence type="predicted"/>
<dbReference type="AlphaFoldDB" id="A0A2T7P311"/>
<dbReference type="SUPFAM" id="SSF47473">
    <property type="entry name" value="EF-hand"/>
    <property type="match status" value="1"/>
</dbReference>
<dbReference type="Pfam" id="PF13202">
    <property type="entry name" value="EF-hand_5"/>
    <property type="match status" value="2"/>
</dbReference>
<feature type="domain" description="EF-hand" evidence="2">
    <location>
        <begin position="52"/>
        <end position="67"/>
    </location>
</feature>